<gene>
    <name evidence="2" type="primary">NCL1_45667</name>
    <name evidence="2" type="ORF">TNCV_4909611</name>
</gene>
<evidence type="ECO:0008006" key="4">
    <source>
        <dbReference type="Google" id="ProtNLM"/>
    </source>
</evidence>
<organism evidence="2 3">
    <name type="scientific">Trichonephila clavipes</name>
    <name type="common">Golden silk orbweaver</name>
    <name type="synonym">Nephila clavipes</name>
    <dbReference type="NCBI Taxonomy" id="2585209"/>
    <lineage>
        <taxon>Eukaryota</taxon>
        <taxon>Metazoa</taxon>
        <taxon>Ecdysozoa</taxon>
        <taxon>Arthropoda</taxon>
        <taxon>Chelicerata</taxon>
        <taxon>Arachnida</taxon>
        <taxon>Araneae</taxon>
        <taxon>Araneomorphae</taxon>
        <taxon>Entelegynae</taxon>
        <taxon>Araneoidea</taxon>
        <taxon>Nephilidae</taxon>
        <taxon>Trichonephila</taxon>
    </lineage>
</organism>
<dbReference type="CDD" id="cd00821">
    <property type="entry name" value="PH"/>
    <property type="match status" value="1"/>
</dbReference>
<dbReference type="EMBL" id="BMAU01021201">
    <property type="protein sequence ID" value="GFX98318.1"/>
    <property type="molecule type" value="Genomic_DNA"/>
</dbReference>
<evidence type="ECO:0000256" key="1">
    <source>
        <dbReference type="SAM" id="MobiDB-lite"/>
    </source>
</evidence>
<name>A0A8X6RNX8_TRICX</name>
<proteinExistence type="predicted"/>
<dbReference type="SUPFAM" id="SSF50729">
    <property type="entry name" value="PH domain-like"/>
    <property type="match status" value="1"/>
</dbReference>
<dbReference type="AlphaFoldDB" id="A0A8X6RNX8"/>
<evidence type="ECO:0000313" key="2">
    <source>
        <dbReference type="EMBL" id="GFX98318.1"/>
    </source>
</evidence>
<feature type="region of interest" description="Disordered" evidence="1">
    <location>
        <begin position="1"/>
        <end position="23"/>
    </location>
</feature>
<dbReference type="Gene3D" id="2.30.29.30">
    <property type="entry name" value="Pleckstrin-homology domain (PH domain)/Phosphotyrosine-binding domain (PTB)"/>
    <property type="match status" value="1"/>
</dbReference>
<accession>A0A8X6RNX8</accession>
<dbReference type="InterPro" id="IPR011993">
    <property type="entry name" value="PH-like_dom_sf"/>
</dbReference>
<keyword evidence="3" id="KW-1185">Reference proteome</keyword>
<evidence type="ECO:0000313" key="3">
    <source>
        <dbReference type="Proteomes" id="UP000887159"/>
    </source>
</evidence>
<reference evidence="2" key="1">
    <citation type="submission" date="2020-08" db="EMBL/GenBank/DDBJ databases">
        <title>Multicomponent nature underlies the extraordinary mechanical properties of spider dragline silk.</title>
        <authorList>
            <person name="Kono N."/>
            <person name="Nakamura H."/>
            <person name="Mori M."/>
            <person name="Yoshida Y."/>
            <person name="Ohtoshi R."/>
            <person name="Malay A.D."/>
            <person name="Moran D.A.P."/>
            <person name="Tomita M."/>
            <person name="Numata K."/>
            <person name="Arakawa K."/>
        </authorList>
    </citation>
    <scope>NUCLEOTIDE SEQUENCE</scope>
</reference>
<protein>
    <recommendedName>
        <fullName evidence="4">PH domain-containing protein</fullName>
    </recommendedName>
</protein>
<comment type="caution">
    <text evidence="2">The sequence shown here is derived from an EMBL/GenBank/DDBJ whole genome shotgun (WGS) entry which is preliminary data.</text>
</comment>
<sequence>MNSVNSEQDQSTKSESRPESVTLKKGTLWQQRDKFFSRWKERFFILTSDYLACFKKASKIGISEMGGFLYKPKSPQLPDLRYFIKAESFSADVTNKGKNDQRVWSLDCGYLRSLGHQSLPPTNLGRVDEKMAPPSGRPLQCNQQNYARWTVKYYDNLLKVVETHSDLYEEFKQSCFGIKWATKPFSRQPITLVLEQSINADAARSLTGVIHLTNSISARHWWARNHDVRSMIINQVYLELGLPTHQDVSTDLNLRITQKNTKQLRQFIATFDQFINLFRSEVPIDHLINISSGKSTSPRSRHSF</sequence>
<dbReference type="Proteomes" id="UP000887159">
    <property type="component" value="Unassembled WGS sequence"/>
</dbReference>